<proteinExistence type="predicted"/>
<dbReference type="PROSITE" id="PS51184">
    <property type="entry name" value="JMJC"/>
    <property type="match status" value="1"/>
</dbReference>
<organism evidence="6 7">
    <name type="scientific">Xiphophorus couchianus</name>
    <name type="common">Monterrey platyfish</name>
    <dbReference type="NCBI Taxonomy" id="32473"/>
    <lineage>
        <taxon>Eukaryota</taxon>
        <taxon>Metazoa</taxon>
        <taxon>Chordata</taxon>
        <taxon>Craniata</taxon>
        <taxon>Vertebrata</taxon>
        <taxon>Euteleostomi</taxon>
        <taxon>Actinopterygii</taxon>
        <taxon>Neopterygii</taxon>
        <taxon>Teleostei</taxon>
        <taxon>Neoteleostei</taxon>
        <taxon>Acanthomorphata</taxon>
        <taxon>Ovalentaria</taxon>
        <taxon>Atherinomorphae</taxon>
        <taxon>Cyprinodontiformes</taxon>
        <taxon>Poeciliidae</taxon>
        <taxon>Poeciliinae</taxon>
        <taxon>Xiphophorus</taxon>
    </lineage>
</organism>
<comment type="function">
    <text evidence="3">May play a role in cellular stress response.</text>
</comment>
<evidence type="ECO:0000256" key="1">
    <source>
        <dbReference type="ARBA" id="ARBA00004496"/>
    </source>
</evidence>
<dbReference type="PANTHER" id="PTHR12461:SF43">
    <property type="entry name" value="HSPB1-ASSOCIATED PROTEIN 1"/>
    <property type="match status" value="1"/>
</dbReference>
<keyword evidence="7" id="KW-1185">Reference proteome</keyword>
<name>A0A3B5MMK1_9TELE</name>
<reference evidence="6" key="2">
    <citation type="submission" date="2025-09" db="UniProtKB">
        <authorList>
            <consortium name="Ensembl"/>
        </authorList>
    </citation>
    <scope>IDENTIFICATION</scope>
</reference>
<sequence length="477" mass="53629">LSAGSESLSPTDSVDPQAMAAVTPIKPFSPEETRWILEHLQHPTVFLNMTQGWPVLHWTAQHLSGCLQDRLIRFRLGRKEATNAPLFETQCSYIEATVTQFLRWTQHQTDVGSFSEYPCSEYWAYADYKYITTLFHDQPSMFEDVKWSEFGFEGRNGKESTLWIGSEGANTPCHLDTYGCNLVLQVQGRKRWHLFPPEDTAKLYPTRIPYEESSVFSQVHVLHPDLRKFPQFQGARAHTVTLEPGQVLYVPRHWWHYVESIDPITVSVNSWIELEVDDAARVSEAVTRTVVCAMKSAPSDDNADTWLNPTEVTKKLSHEENMQYLNLAVSAQRKRGLFHRKPSPDPRATQPAKRDSCGRLKLRGDGVKVPASVRLPFGQHLIPVKCQEDEPEKTVPEDSSCDAAVSPGEDGSAGAKGKHTCGADLTQFSSCDLATERGNNQGSGPSLITTNDLLDCLVHPDIISRVTELLLERSLWK</sequence>
<dbReference type="InterPro" id="IPR003347">
    <property type="entry name" value="JmjC_dom"/>
</dbReference>
<evidence type="ECO:0000313" key="6">
    <source>
        <dbReference type="Ensembl" id="ENSXCOP00000024786.1"/>
    </source>
</evidence>
<dbReference type="Pfam" id="PF13621">
    <property type="entry name" value="Cupin_8"/>
    <property type="match status" value="1"/>
</dbReference>
<dbReference type="FunFam" id="2.60.120.650:FF:000018">
    <property type="entry name" value="HSPB1-associated protein 1 homolog"/>
    <property type="match status" value="1"/>
</dbReference>
<reference evidence="6" key="1">
    <citation type="submission" date="2025-08" db="UniProtKB">
        <authorList>
            <consortium name="Ensembl"/>
        </authorList>
    </citation>
    <scope>IDENTIFICATION</scope>
</reference>
<evidence type="ECO:0000256" key="4">
    <source>
        <dbReference type="SAM" id="MobiDB-lite"/>
    </source>
</evidence>
<keyword evidence="2" id="KW-0963">Cytoplasm</keyword>
<evidence type="ECO:0000259" key="5">
    <source>
        <dbReference type="PROSITE" id="PS51184"/>
    </source>
</evidence>
<evidence type="ECO:0000256" key="2">
    <source>
        <dbReference type="ARBA" id="ARBA00022490"/>
    </source>
</evidence>
<feature type="region of interest" description="Disordered" evidence="4">
    <location>
        <begin position="388"/>
        <end position="419"/>
    </location>
</feature>
<dbReference type="Proteomes" id="UP000261380">
    <property type="component" value="Unplaced"/>
</dbReference>
<dbReference type="Ensembl" id="ENSXCOT00000025087.1">
    <property type="protein sequence ID" value="ENSXCOP00000024786.1"/>
    <property type="gene ID" value="ENSXCOG00000018510.1"/>
</dbReference>
<dbReference type="GO" id="GO:0005737">
    <property type="term" value="C:cytoplasm"/>
    <property type="evidence" value="ECO:0007669"/>
    <property type="project" value="UniProtKB-SubCell"/>
</dbReference>
<dbReference type="STRING" id="32473.ENSXCOP00000024786"/>
<evidence type="ECO:0000313" key="7">
    <source>
        <dbReference type="Proteomes" id="UP000261380"/>
    </source>
</evidence>
<protein>
    <submittedName>
        <fullName evidence="6">Hspb associated protein 1</fullName>
    </submittedName>
</protein>
<dbReference type="Gene3D" id="2.60.120.650">
    <property type="entry name" value="Cupin"/>
    <property type="match status" value="1"/>
</dbReference>
<dbReference type="GeneTree" id="ENSGT00940000159893"/>
<dbReference type="SUPFAM" id="SSF51197">
    <property type="entry name" value="Clavaminate synthase-like"/>
    <property type="match status" value="1"/>
</dbReference>
<feature type="region of interest" description="Disordered" evidence="4">
    <location>
        <begin position="338"/>
        <end position="358"/>
    </location>
</feature>
<feature type="domain" description="JmjC" evidence="5">
    <location>
        <begin position="127"/>
        <end position="287"/>
    </location>
</feature>
<dbReference type="SMART" id="SM00558">
    <property type="entry name" value="JmjC"/>
    <property type="match status" value="1"/>
</dbReference>
<accession>A0A3B5MMK1</accession>
<evidence type="ECO:0000256" key="3">
    <source>
        <dbReference type="ARBA" id="ARBA00037342"/>
    </source>
</evidence>
<comment type="subcellular location">
    <subcellularLocation>
        <location evidence="1">Cytoplasm</location>
    </subcellularLocation>
</comment>
<dbReference type="AlphaFoldDB" id="A0A3B5MMK1"/>
<dbReference type="InterPro" id="IPR041667">
    <property type="entry name" value="Cupin_8"/>
</dbReference>
<dbReference type="PANTHER" id="PTHR12461">
    <property type="entry name" value="HYPOXIA-INDUCIBLE FACTOR 1 ALPHA INHIBITOR-RELATED"/>
    <property type="match status" value="1"/>
</dbReference>